<dbReference type="PANTHER" id="PTHR31373:SF27">
    <property type="entry name" value="TROVE DOMAIN-CONTAINING PROTEIN"/>
    <property type="match status" value="1"/>
</dbReference>
<protein>
    <recommendedName>
        <fullName evidence="1">DUF7788 domain-containing protein</fullName>
    </recommendedName>
</protein>
<evidence type="ECO:0000259" key="1">
    <source>
        <dbReference type="Pfam" id="PF25043"/>
    </source>
</evidence>
<dbReference type="Gene3D" id="3.40.50.410">
    <property type="entry name" value="von Willebrand factor, type A domain"/>
    <property type="match status" value="1"/>
</dbReference>
<name>A0A6C0CSF1_9ZZZZ</name>
<evidence type="ECO:0000313" key="2">
    <source>
        <dbReference type="EMBL" id="QHT06415.1"/>
    </source>
</evidence>
<dbReference type="SUPFAM" id="SSF53300">
    <property type="entry name" value="vWA-like"/>
    <property type="match status" value="1"/>
</dbReference>
<dbReference type="Pfam" id="PF25043">
    <property type="entry name" value="DUF7788"/>
    <property type="match status" value="1"/>
</dbReference>
<reference evidence="2" key="1">
    <citation type="journal article" date="2020" name="Nature">
        <title>Giant virus diversity and host interactions through global metagenomics.</title>
        <authorList>
            <person name="Schulz F."/>
            <person name="Roux S."/>
            <person name="Paez-Espino D."/>
            <person name="Jungbluth S."/>
            <person name="Walsh D.A."/>
            <person name="Denef V.J."/>
            <person name="McMahon K.D."/>
            <person name="Konstantinidis K.T."/>
            <person name="Eloe-Fadrosh E.A."/>
            <person name="Kyrpides N.C."/>
            <person name="Woyke T."/>
        </authorList>
    </citation>
    <scope>NUCLEOTIDE SEQUENCE</scope>
    <source>
        <strain evidence="2">GVMAG-M-3300021425-30</strain>
    </source>
</reference>
<dbReference type="InterPro" id="IPR011205">
    <property type="entry name" value="UCP015417_vWA"/>
</dbReference>
<dbReference type="PANTHER" id="PTHR31373">
    <property type="entry name" value="OS06G0652100 PROTEIN"/>
    <property type="match status" value="1"/>
</dbReference>
<sequence length="577" mass="66095">MASLVSGLDNIVMENNKNIGENSHAQHAWTHADFEHDLVQLYFQLVRIPKHDTEKIKNITKKYSLLVNNAVQNSNEMQINYCMSILFQTRDICGGKGEYALFYNLLAVWESTWEITQYKLSLPLKLCFTTENTDFDKPYGSWKDVKYIIDHWRQYYQTSRTGLVATWEQYPILSYIIKLSVKQFITDLDSKSPSLVTRWLPREKSSFGWQAQIFAELFSTYPKVESNVTWSNSQKKGMLRKYRKELGKINRRLQTIQINQAGKTWKNIDFGGHGTSLTLQRQKKAFLCEGTNKNAVEDPDRIACRSNYLQYLDDCRKGKKQMKSKRLSLGEMVKDAAKHFDTRGDNTLVDAINLAWRDHDKPSHLFKDCIAMLDTSASMTWENCPYYDAVGIALKIAECSTLGKRTLTFSSQPAWVNLEGRETLTDMLYEVVRSQVGMSTNIYKALNLIATACIEQDLSPSVVSNINLVILSDMQIDAADSDWNTLDQNIQQLFEEAGKKTSHATPYSSPTIIYWNMRNTNGFPCSTTRKNVIMVSGYSPDVLKSVFSKGPDALKDMKPWDALAITLGANRYSWFWS</sequence>
<dbReference type="EMBL" id="MN739468">
    <property type="protein sequence ID" value="QHT06415.1"/>
    <property type="molecule type" value="Genomic_DNA"/>
</dbReference>
<dbReference type="InterPro" id="IPR036465">
    <property type="entry name" value="vWFA_dom_sf"/>
</dbReference>
<dbReference type="AlphaFoldDB" id="A0A6C0CSF1"/>
<proteinExistence type="predicted"/>
<organism evidence="2">
    <name type="scientific">viral metagenome</name>
    <dbReference type="NCBI Taxonomy" id="1070528"/>
    <lineage>
        <taxon>unclassified sequences</taxon>
        <taxon>metagenomes</taxon>
        <taxon>organismal metagenomes</taxon>
    </lineage>
</organism>
<accession>A0A6C0CSF1</accession>
<dbReference type="InterPro" id="IPR056690">
    <property type="entry name" value="DUF7788"/>
</dbReference>
<feature type="domain" description="DUF7788" evidence="1">
    <location>
        <begin position="368"/>
        <end position="549"/>
    </location>
</feature>